<dbReference type="EMBL" id="AZHX01001083">
    <property type="protein sequence ID" value="ETX04935.1"/>
    <property type="molecule type" value="Genomic_DNA"/>
</dbReference>
<evidence type="ECO:0000313" key="1">
    <source>
        <dbReference type="EMBL" id="ETX04935.1"/>
    </source>
</evidence>
<gene>
    <name evidence="1" type="ORF">ETSY2_25940</name>
</gene>
<organism evidence="1 2">
    <name type="scientific">Candidatus Entotheonella gemina</name>
    <dbReference type="NCBI Taxonomy" id="1429439"/>
    <lineage>
        <taxon>Bacteria</taxon>
        <taxon>Pseudomonadati</taxon>
        <taxon>Nitrospinota/Tectimicrobiota group</taxon>
        <taxon>Candidatus Tectimicrobiota</taxon>
        <taxon>Candidatus Entotheonellia</taxon>
        <taxon>Candidatus Entotheonellales</taxon>
        <taxon>Candidatus Entotheonellaceae</taxon>
        <taxon>Candidatus Entotheonella</taxon>
    </lineage>
</organism>
<evidence type="ECO:0000313" key="2">
    <source>
        <dbReference type="Proteomes" id="UP000019140"/>
    </source>
</evidence>
<reference evidence="1 2" key="1">
    <citation type="journal article" date="2014" name="Nature">
        <title>An environmental bacterial taxon with a large and distinct metabolic repertoire.</title>
        <authorList>
            <person name="Wilson M.C."/>
            <person name="Mori T."/>
            <person name="Ruckert C."/>
            <person name="Uria A.R."/>
            <person name="Helf M.J."/>
            <person name="Takada K."/>
            <person name="Gernert C."/>
            <person name="Steffens U.A."/>
            <person name="Heycke N."/>
            <person name="Schmitt S."/>
            <person name="Rinke C."/>
            <person name="Helfrich E.J."/>
            <person name="Brachmann A.O."/>
            <person name="Gurgui C."/>
            <person name="Wakimoto T."/>
            <person name="Kracht M."/>
            <person name="Crusemann M."/>
            <person name="Hentschel U."/>
            <person name="Abe I."/>
            <person name="Matsunaga S."/>
            <person name="Kalinowski J."/>
            <person name="Takeyama H."/>
            <person name="Piel J."/>
        </authorList>
    </citation>
    <scope>NUCLEOTIDE SEQUENCE [LARGE SCALE GENOMIC DNA]</scope>
    <source>
        <strain evidence="2">TSY2</strain>
    </source>
</reference>
<proteinExistence type="predicted"/>
<accession>W4M423</accession>
<dbReference type="AlphaFoldDB" id="W4M423"/>
<dbReference type="Gene3D" id="3.30.460.10">
    <property type="entry name" value="Beta Polymerase, domain 2"/>
    <property type="match status" value="1"/>
</dbReference>
<dbReference type="InterPro" id="IPR024700">
    <property type="entry name" value="UCP020217"/>
</dbReference>
<evidence type="ECO:0008006" key="3">
    <source>
        <dbReference type="Google" id="ProtNLM"/>
    </source>
</evidence>
<dbReference type="InterPro" id="IPR043519">
    <property type="entry name" value="NT_sf"/>
</dbReference>
<comment type="caution">
    <text evidence="1">The sequence shown here is derived from an EMBL/GenBank/DDBJ whole genome shotgun (WGS) entry which is preliminary data.</text>
</comment>
<sequence>MATTPGITPQEIAAYRATARQRQEREQRELIQRQERAWELAQRAASYLKTQYGADRVMVFGSLVRPGCFTPWSDVDIAAWGLSPKDTFRAIGAMMDLDTDIEINLVDIGTCRPELLIFIEREGIEL</sequence>
<keyword evidence="2" id="KW-1185">Reference proteome</keyword>
<dbReference type="Proteomes" id="UP000019140">
    <property type="component" value="Unassembled WGS sequence"/>
</dbReference>
<dbReference type="HOGENOM" id="CLU_127610_3_1_7"/>
<protein>
    <recommendedName>
        <fullName evidence="3">Polymerase beta nucleotidyltransferase domain-containing protein</fullName>
    </recommendedName>
</protein>
<dbReference type="CDD" id="cd05403">
    <property type="entry name" value="NT_KNTase_like"/>
    <property type="match status" value="1"/>
</dbReference>
<name>W4M423_9BACT</name>
<dbReference type="PIRSF" id="PIRSF020217">
    <property type="entry name" value="UCP020217"/>
    <property type="match status" value="1"/>
</dbReference>
<dbReference type="SUPFAM" id="SSF81301">
    <property type="entry name" value="Nucleotidyltransferase"/>
    <property type="match status" value="1"/>
</dbReference>